<dbReference type="PANTHER" id="PTHR15549:SF26">
    <property type="entry name" value="AXIAL BUDDING PATTERN PROTEIN 2-RELATED"/>
    <property type="match status" value="1"/>
</dbReference>
<dbReference type="AlphaFoldDB" id="A0A4Q4TSC6"/>
<dbReference type="InterPro" id="IPR051694">
    <property type="entry name" value="Immunoregulatory_rcpt-like"/>
</dbReference>
<dbReference type="Pfam" id="PF01822">
    <property type="entry name" value="WSC"/>
    <property type="match status" value="1"/>
</dbReference>
<protein>
    <recommendedName>
        <fullName evidence="8">WSC domain-containing protein</fullName>
    </recommendedName>
</protein>
<reference evidence="9 10" key="1">
    <citation type="submission" date="2018-06" db="EMBL/GenBank/DDBJ databases">
        <title>Complete Genomes of Monosporascus.</title>
        <authorList>
            <person name="Robinson A.J."/>
            <person name="Natvig D.O."/>
        </authorList>
    </citation>
    <scope>NUCLEOTIDE SEQUENCE [LARGE SCALE GENOMIC DNA]</scope>
    <source>
        <strain evidence="9 10">CBS 110550</strain>
    </source>
</reference>
<dbReference type="SMART" id="SM00321">
    <property type="entry name" value="WSC"/>
    <property type="match status" value="1"/>
</dbReference>
<evidence type="ECO:0000313" key="10">
    <source>
        <dbReference type="Proteomes" id="UP000293360"/>
    </source>
</evidence>
<dbReference type="PROSITE" id="PS51212">
    <property type="entry name" value="WSC"/>
    <property type="match status" value="1"/>
</dbReference>
<dbReference type="CDD" id="cd12087">
    <property type="entry name" value="TM_EGFR-like"/>
    <property type="match status" value="1"/>
</dbReference>
<evidence type="ECO:0000313" key="9">
    <source>
        <dbReference type="EMBL" id="RYP10271.1"/>
    </source>
</evidence>
<dbReference type="GO" id="GO:0071944">
    <property type="term" value="C:cell periphery"/>
    <property type="evidence" value="ECO:0007669"/>
    <property type="project" value="UniProtKB-ARBA"/>
</dbReference>
<keyword evidence="4 6" id="KW-0472">Membrane</keyword>
<dbReference type="GO" id="GO:0016020">
    <property type="term" value="C:membrane"/>
    <property type="evidence" value="ECO:0007669"/>
    <property type="project" value="UniProtKB-SubCell"/>
</dbReference>
<proteinExistence type="predicted"/>
<keyword evidence="10" id="KW-1185">Reference proteome</keyword>
<keyword evidence="7" id="KW-0732">Signal</keyword>
<evidence type="ECO:0000256" key="4">
    <source>
        <dbReference type="ARBA" id="ARBA00023136"/>
    </source>
</evidence>
<dbReference type="Proteomes" id="UP000293360">
    <property type="component" value="Unassembled WGS sequence"/>
</dbReference>
<evidence type="ECO:0000259" key="8">
    <source>
        <dbReference type="PROSITE" id="PS51212"/>
    </source>
</evidence>
<feature type="domain" description="WSC" evidence="8">
    <location>
        <begin position="25"/>
        <end position="111"/>
    </location>
</feature>
<organism evidence="9 10">
    <name type="scientific">Monosporascus ibericus</name>
    <dbReference type="NCBI Taxonomy" id="155417"/>
    <lineage>
        <taxon>Eukaryota</taxon>
        <taxon>Fungi</taxon>
        <taxon>Dikarya</taxon>
        <taxon>Ascomycota</taxon>
        <taxon>Pezizomycotina</taxon>
        <taxon>Sordariomycetes</taxon>
        <taxon>Xylariomycetidae</taxon>
        <taxon>Xylariales</taxon>
        <taxon>Xylariales incertae sedis</taxon>
        <taxon>Monosporascus</taxon>
    </lineage>
</organism>
<evidence type="ECO:0000256" key="3">
    <source>
        <dbReference type="ARBA" id="ARBA00022989"/>
    </source>
</evidence>
<dbReference type="EMBL" id="QJNU01000020">
    <property type="protein sequence ID" value="RYP10271.1"/>
    <property type="molecule type" value="Genomic_DNA"/>
</dbReference>
<dbReference type="STRING" id="155417.A0A4Q4TSC6"/>
<gene>
    <name evidence="9" type="ORF">DL764_000763</name>
</gene>
<dbReference type="PANTHER" id="PTHR15549">
    <property type="entry name" value="PAIRED IMMUNOGLOBULIN-LIKE TYPE 2 RECEPTOR"/>
    <property type="match status" value="1"/>
</dbReference>
<keyword evidence="2 6" id="KW-0812">Transmembrane</keyword>
<evidence type="ECO:0000256" key="2">
    <source>
        <dbReference type="ARBA" id="ARBA00022692"/>
    </source>
</evidence>
<feature type="region of interest" description="Disordered" evidence="5">
    <location>
        <begin position="116"/>
        <end position="136"/>
    </location>
</feature>
<evidence type="ECO:0000256" key="1">
    <source>
        <dbReference type="ARBA" id="ARBA00004167"/>
    </source>
</evidence>
<comment type="subcellular location">
    <subcellularLocation>
        <location evidence="1">Membrane</location>
        <topology evidence="1">Single-pass membrane protein</topology>
    </subcellularLocation>
</comment>
<evidence type="ECO:0000256" key="5">
    <source>
        <dbReference type="SAM" id="MobiDB-lite"/>
    </source>
</evidence>
<keyword evidence="3 6" id="KW-1133">Transmembrane helix</keyword>
<dbReference type="InterPro" id="IPR002889">
    <property type="entry name" value="WSC_carb-bd"/>
</dbReference>
<sequence length="369" mass="39395">MAFSMRTLLFATIVALMGSITPVLSLDMAFCARINTASSSPHFDTWQSNGLCHDTCEGSAFAIVQNNNCWCSDYEPADSVTTDVDDCNMDCPGYPDEKCGGDGLFGYMALGPEPAGTRGATSSNPTTTARTTTEEVTTTVENGFTTTELATVTVIPTPYEEPTSTTPAPDPTTTRQTTNPTRETTERTTNTQPPTTSVETITAGGTTLLQTVTVLPTISSSAAVDSSNDTLGTTPAPQSGSGIPTGAAVGIAVGILGFLAILCGIGIFFWLRRRTRDQVAAMERSNSGRGSSAGMMSTPRTEMASIWDEQSGNRRNSRIMPHDPRMDPFAGNLYSQFGNKSRESINTIQDNQDYSRKVLRTTNPDPPEE</sequence>
<feature type="compositionally biased region" description="Low complexity" evidence="5">
    <location>
        <begin position="126"/>
        <end position="136"/>
    </location>
</feature>
<evidence type="ECO:0000256" key="6">
    <source>
        <dbReference type="SAM" id="Phobius"/>
    </source>
</evidence>
<accession>A0A4Q4TSC6</accession>
<feature type="region of interest" description="Disordered" evidence="5">
    <location>
        <begin position="158"/>
        <end position="197"/>
    </location>
</feature>
<feature type="signal peptide" evidence="7">
    <location>
        <begin position="1"/>
        <end position="25"/>
    </location>
</feature>
<name>A0A4Q4TSC6_9PEZI</name>
<comment type="caution">
    <text evidence="9">The sequence shown here is derived from an EMBL/GenBank/DDBJ whole genome shotgun (WGS) entry which is preliminary data.</text>
</comment>
<feature type="region of interest" description="Disordered" evidence="5">
    <location>
        <begin position="344"/>
        <end position="369"/>
    </location>
</feature>
<feature type="chain" id="PRO_5020622868" description="WSC domain-containing protein" evidence="7">
    <location>
        <begin position="26"/>
        <end position="369"/>
    </location>
</feature>
<dbReference type="OrthoDB" id="2537459at2759"/>
<evidence type="ECO:0000256" key="7">
    <source>
        <dbReference type="SAM" id="SignalP"/>
    </source>
</evidence>
<feature type="transmembrane region" description="Helical" evidence="6">
    <location>
        <begin position="247"/>
        <end position="271"/>
    </location>
</feature>